<evidence type="ECO:0000256" key="8">
    <source>
        <dbReference type="ARBA" id="ARBA00022989"/>
    </source>
</evidence>
<name>A0ABP7PAY8_9GAMM</name>
<keyword evidence="5 10" id="KW-0145">Chemotaxis</keyword>
<accession>A0ABP7PAY8</accession>
<dbReference type="PANTHER" id="PTHR35091:SF2">
    <property type="entry name" value="FLAGELLAR PROTEIN FLIL"/>
    <property type="match status" value="1"/>
</dbReference>
<keyword evidence="10" id="KW-0997">Cell inner membrane</keyword>
<proteinExistence type="inferred from homology"/>
<evidence type="ECO:0000256" key="10">
    <source>
        <dbReference type="RuleBase" id="RU364125"/>
    </source>
</evidence>
<evidence type="ECO:0000313" key="12">
    <source>
        <dbReference type="Proteomes" id="UP001501337"/>
    </source>
</evidence>
<protein>
    <recommendedName>
        <fullName evidence="10">Flagellar protein FliL</fullName>
    </recommendedName>
</protein>
<comment type="function">
    <text evidence="1 10">Controls the rotational direction of flagella during chemotaxis.</text>
</comment>
<keyword evidence="4" id="KW-1003">Cell membrane</keyword>
<gene>
    <name evidence="11" type="ORF">GCM10022278_20730</name>
</gene>
<dbReference type="RefSeq" id="WP_344805989.1">
    <property type="nucleotide sequence ID" value="NZ_BAABBO010000009.1"/>
</dbReference>
<keyword evidence="9 10" id="KW-0472">Membrane</keyword>
<sequence length="126" mass="14148">MASVGHVAAEEDEVEAIKQTAYIDMKPSFVLNYGKEPSERVRYLKVDVALRTDTDQAAALVNQHMPLLRNELILLFSKQSDDAMGSSAAKDALRLEALARLNTELEKETKKQPISDLLFNNFIVQR</sequence>
<evidence type="ECO:0000313" key="11">
    <source>
        <dbReference type="EMBL" id="GAA3962652.1"/>
    </source>
</evidence>
<evidence type="ECO:0000256" key="4">
    <source>
        <dbReference type="ARBA" id="ARBA00022475"/>
    </source>
</evidence>
<keyword evidence="8" id="KW-1133">Transmembrane helix</keyword>
<keyword evidence="7 10" id="KW-0283">Flagellar rotation</keyword>
<comment type="similarity">
    <text evidence="3 10">Belongs to the FliL family.</text>
</comment>
<evidence type="ECO:0000256" key="7">
    <source>
        <dbReference type="ARBA" id="ARBA00022779"/>
    </source>
</evidence>
<keyword evidence="11" id="KW-0969">Cilium</keyword>
<evidence type="ECO:0000256" key="9">
    <source>
        <dbReference type="ARBA" id="ARBA00023136"/>
    </source>
</evidence>
<keyword evidence="11" id="KW-0966">Cell projection</keyword>
<evidence type="ECO:0000256" key="3">
    <source>
        <dbReference type="ARBA" id="ARBA00008281"/>
    </source>
</evidence>
<keyword evidence="12" id="KW-1185">Reference proteome</keyword>
<reference evidence="12" key="1">
    <citation type="journal article" date="2019" name="Int. J. Syst. Evol. Microbiol.">
        <title>The Global Catalogue of Microorganisms (GCM) 10K type strain sequencing project: providing services to taxonomists for standard genome sequencing and annotation.</title>
        <authorList>
            <consortium name="The Broad Institute Genomics Platform"/>
            <consortium name="The Broad Institute Genome Sequencing Center for Infectious Disease"/>
            <person name="Wu L."/>
            <person name="Ma J."/>
        </authorList>
    </citation>
    <scope>NUCLEOTIDE SEQUENCE [LARGE SCALE GENOMIC DNA]</scope>
    <source>
        <strain evidence="12">JCM 17555</strain>
    </source>
</reference>
<dbReference type="Proteomes" id="UP001501337">
    <property type="component" value="Unassembled WGS sequence"/>
</dbReference>
<keyword evidence="6" id="KW-0812">Transmembrane</keyword>
<keyword evidence="11" id="KW-0282">Flagellum</keyword>
<organism evidence="11 12">
    <name type="scientific">Allohahella marinimesophila</name>
    <dbReference type="NCBI Taxonomy" id="1054972"/>
    <lineage>
        <taxon>Bacteria</taxon>
        <taxon>Pseudomonadati</taxon>
        <taxon>Pseudomonadota</taxon>
        <taxon>Gammaproteobacteria</taxon>
        <taxon>Oceanospirillales</taxon>
        <taxon>Hahellaceae</taxon>
        <taxon>Allohahella</taxon>
    </lineage>
</organism>
<dbReference type="EMBL" id="BAABBO010000009">
    <property type="protein sequence ID" value="GAA3962652.1"/>
    <property type="molecule type" value="Genomic_DNA"/>
</dbReference>
<dbReference type="Pfam" id="PF03748">
    <property type="entry name" value="FliL"/>
    <property type="match status" value="1"/>
</dbReference>
<comment type="subcellular location">
    <subcellularLocation>
        <location evidence="10">Cell inner membrane</location>
    </subcellularLocation>
    <subcellularLocation>
        <location evidence="2">Cell membrane</location>
        <topology evidence="2">Single-pass membrane protein</topology>
    </subcellularLocation>
</comment>
<evidence type="ECO:0000256" key="2">
    <source>
        <dbReference type="ARBA" id="ARBA00004162"/>
    </source>
</evidence>
<dbReference type="PANTHER" id="PTHR35091">
    <property type="entry name" value="FLAGELLAR PROTEIN FLIL"/>
    <property type="match status" value="1"/>
</dbReference>
<dbReference type="InterPro" id="IPR005503">
    <property type="entry name" value="FliL"/>
</dbReference>
<comment type="caution">
    <text evidence="11">The sequence shown here is derived from an EMBL/GenBank/DDBJ whole genome shotgun (WGS) entry which is preliminary data.</text>
</comment>
<evidence type="ECO:0000256" key="6">
    <source>
        <dbReference type="ARBA" id="ARBA00022692"/>
    </source>
</evidence>
<evidence type="ECO:0000256" key="1">
    <source>
        <dbReference type="ARBA" id="ARBA00002254"/>
    </source>
</evidence>
<evidence type="ECO:0000256" key="5">
    <source>
        <dbReference type="ARBA" id="ARBA00022500"/>
    </source>
</evidence>